<keyword evidence="4" id="KW-1185">Reference proteome</keyword>
<evidence type="ECO:0000256" key="2">
    <source>
        <dbReference type="SAM" id="Phobius"/>
    </source>
</evidence>
<keyword evidence="2" id="KW-1133">Transmembrane helix</keyword>
<proteinExistence type="predicted"/>
<evidence type="ECO:0000313" key="4">
    <source>
        <dbReference type="Proteomes" id="UP000094112"/>
    </source>
</evidence>
<dbReference type="GeneID" id="30202371"/>
<feature type="compositionally biased region" description="Gly residues" evidence="1">
    <location>
        <begin position="11"/>
        <end position="24"/>
    </location>
</feature>
<feature type="region of interest" description="Disordered" evidence="1">
    <location>
        <begin position="1"/>
        <end position="40"/>
    </location>
</feature>
<evidence type="ECO:0000313" key="3">
    <source>
        <dbReference type="EMBL" id="ODQ57466.1"/>
    </source>
</evidence>
<feature type="transmembrane region" description="Helical" evidence="2">
    <location>
        <begin position="149"/>
        <end position="169"/>
    </location>
</feature>
<protein>
    <submittedName>
        <fullName evidence="3">Uncharacterized protein</fullName>
    </submittedName>
</protein>
<dbReference type="EMBL" id="KV454213">
    <property type="protein sequence ID" value="ODQ57466.1"/>
    <property type="molecule type" value="Genomic_DNA"/>
</dbReference>
<keyword evidence="2" id="KW-0812">Transmembrane</keyword>
<organism evidence="3 4">
    <name type="scientific">Wickerhamomyces anomalus (strain ATCC 58044 / CBS 1984 / NCYC 433 / NRRL Y-366-8)</name>
    <name type="common">Yeast</name>
    <name type="synonym">Hansenula anomala</name>
    <dbReference type="NCBI Taxonomy" id="683960"/>
    <lineage>
        <taxon>Eukaryota</taxon>
        <taxon>Fungi</taxon>
        <taxon>Dikarya</taxon>
        <taxon>Ascomycota</taxon>
        <taxon>Saccharomycotina</taxon>
        <taxon>Saccharomycetes</taxon>
        <taxon>Phaffomycetales</taxon>
        <taxon>Wickerhamomycetaceae</taxon>
        <taxon>Wickerhamomyces</taxon>
    </lineage>
</organism>
<sequence>MNDVRSSNGGQATGGQVNGGGEATGGQVEATGGQVNGGGEANGDDQQLYIPNLVNQLYIQNLVRPAIQEDELNQNDHHCFQIPRWYSYSLIPTTIAIVSIVLTIVPSTRYYGLVFLFESMIRFGLRALKTGLWEIPSNYPAMVDPLEMFQREMISTIITSFTWLLYYYVFGGNKA</sequence>
<dbReference type="AlphaFoldDB" id="A0A1E3NWF4"/>
<dbReference type="RefSeq" id="XP_019036673.1">
    <property type="nucleotide sequence ID" value="XM_019185125.1"/>
</dbReference>
<accession>A0A1E3NWF4</accession>
<keyword evidence="2" id="KW-0472">Membrane</keyword>
<dbReference type="Proteomes" id="UP000094112">
    <property type="component" value="Unassembled WGS sequence"/>
</dbReference>
<name>A0A1E3NWF4_WICAA</name>
<gene>
    <name evidence="3" type="ORF">WICANDRAFT_80804</name>
</gene>
<evidence type="ECO:0000256" key="1">
    <source>
        <dbReference type="SAM" id="MobiDB-lite"/>
    </source>
</evidence>
<reference evidence="3 4" key="1">
    <citation type="journal article" date="2016" name="Proc. Natl. Acad. Sci. U.S.A.">
        <title>Comparative genomics of biotechnologically important yeasts.</title>
        <authorList>
            <person name="Riley R."/>
            <person name="Haridas S."/>
            <person name="Wolfe K.H."/>
            <person name="Lopes M.R."/>
            <person name="Hittinger C.T."/>
            <person name="Goeker M."/>
            <person name="Salamov A.A."/>
            <person name="Wisecaver J.H."/>
            <person name="Long T.M."/>
            <person name="Calvey C.H."/>
            <person name="Aerts A.L."/>
            <person name="Barry K.W."/>
            <person name="Choi C."/>
            <person name="Clum A."/>
            <person name="Coughlan A.Y."/>
            <person name="Deshpande S."/>
            <person name="Douglass A.P."/>
            <person name="Hanson S.J."/>
            <person name="Klenk H.-P."/>
            <person name="LaButti K.M."/>
            <person name="Lapidus A."/>
            <person name="Lindquist E.A."/>
            <person name="Lipzen A.M."/>
            <person name="Meier-Kolthoff J.P."/>
            <person name="Ohm R.A."/>
            <person name="Otillar R.P."/>
            <person name="Pangilinan J.L."/>
            <person name="Peng Y."/>
            <person name="Rokas A."/>
            <person name="Rosa C.A."/>
            <person name="Scheuner C."/>
            <person name="Sibirny A.A."/>
            <person name="Slot J.C."/>
            <person name="Stielow J.B."/>
            <person name="Sun H."/>
            <person name="Kurtzman C.P."/>
            <person name="Blackwell M."/>
            <person name="Grigoriev I.V."/>
            <person name="Jeffries T.W."/>
        </authorList>
    </citation>
    <scope>NUCLEOTIDE SEQUENCE [LARGE SCALE GENOMIC DNA]</scope>
    <source>
        <strain evidence="4">ATCC 58044 / CBS 1984 / NCYC 433 / NRRL Y-366-8</strain>
    </source>
</reference>
<feature type="transmembrane region" description="Helical" evidence="2">
    <location>
        <begin position="85"/>
        <end position="104"/>
    </location>
</feature>